<keyword evidence="1" id="KW-0812">Transmembrane</keyword>
<comment type="caution">
    <text evidence="2">The sequence shown here is derived from an EMBL/GenBank/DDBJ whole genome shotgun (WGS) entry which is preliminary data.</text>
</comment>
<keyword evidence="3" id="KW-1185">Reference proteome</keyword>
<dbReference type="InterPro" id="IPR021329">
    <property type="entry name" value="DUF2938"/>
</dbReference>
<accession>A0ABU8C198</accession>
<keyword evidence="1" id="KW-1133">Transmembrane helix</keyword>
<evidence type="ECO:0000313" key="2">
    <source>
        <dbReference type="EMBL" id="MEH8015702.1"/>
    </source>
</evidence>
<dbReference type="Proteomes" id="UP001375382">
    <property type="component" value="Unassembled WGS sequence"/>
</dbReference>
<dbReference type="RefSeq" id="WP_335734124.1">
    <property type="nucleotide sequence ID" value="NZ_JALAAR010000001.1"/>
</dbReference>
<feature type="transmembrane region" description="Helical" evidence="1">
    <location>
        <begin position="96"/>
        <end position="115"/>
    </location>
</feature>
<gene>
    <name evidence="2" type="ORF">MN202_00520</name>
</gene>
<evidence type="ECO:0000313" key="3">
    <source>
        <dbReference type="Proteomes" id="UP001375382"/>
    </source>
</evidence>
<feature type="transmembrane region" description="Helical" evidence="1">
    <location>
        <begin position="135"/>
        <end position="157"/>
    </location>
</feature>
<evidence type="ECO:0000256" key="1">
    <source>
        <dbReference type="SAM" id="Phobius"/>
    </source>
</evidence>
<proteinExistence type="predicted"/>
<reference evidence="2 3" key="1">
    <citation type="journal article" date="2023" name="Ecotoxicol. Environ. Saf.">
        <title>Mercury remediation potential of mercury-resistant strain Rheinheimera metallidurans sp. nov. isolated from a municipal waste dumping site.</title>
        <authorList>
            <person name="Yadav V."/>
            <person name="Manjhi A."/>
            <person name="Vadakedath N."/>
        </authorList>
    </citation>
    <scope>NUCLEOTIDE SEQUENCE [LARGE SCALE GENOMIC DNA]</scope>
    <source>
        <strain evidence="2 3">E-49</strain>
    </source>
</reference>
<dbReference type="EMBL" id="JALAAR010000001">
    <property type="protein sequence ID" value="MEH8015702.1"/>
    <property type="molecule type" value="Genomic_DNA"/>
</dbReference>
<feature type="transmembrane region" description="Helical" evidence="1">
    <location>
        <begin position="70"/>
        <end position="89"/>
    </location>
</feature>
<dbReference type="Pfam" id="PF11158">
    <property type="entry name" value="DUF2938"/>
    <property type="match status" value="1"/>
</dbReference>
<keyword evidence="1" id="KW-0472">Membrane</keyword>
<organism evidence="2 3">
    <name type="scientific">Rheinheimera muenzenbergensis</name>
    <dbReference type="NCBI Taxonomy" id="1193628"/>
    <lineage>
        <taxon>Bacteria</taxon>
        <taxon>Pseudomonadati</taxon>
        <taxon>Pseudomonadota</taxon>
        <taxon>Gammaproteobacteria</taxon>
        <taxon>Chromatiales</taxon>
        <taxon>Chromatiaceae</taxon>
        <taxon>Rheinheimera</taxon>
    </lineage>
</organism>
<sequence length="163" mass="17277">MNQLLSIVIIGIGATALMDVWTVLRKALFGVAPANYGMVGRWLLHMTKGQFRHDAIATAPAMPFEHSVGWIAHYLIGIAFAGLLIAVCGETWLHNPALLPALAVGIVTVAAPFLLMQPGMGAGIAASRTPHPPTARLHSLITHAVFGLGLYASGWLVKLLSIL</sequence>
<name>A0ABU8C198_9GAMM</name>
<protein>
    <submittedName>
        <fullName evidence="2">DUF2938 domain-containing protein</fullName>
    </submittedName>
</protein>